<feature type="region of interest" description="Disordered" evidence="2">
    <location>
        <begin position="271"/>
        <end position="311"/>
    </location>
</feature>
<dbReference type="Pfam" id="PF13873">
    <property type="entry name" value="Myb_DNA-bind_5"/>
    <property type="match status" value="1"/>
</dbReference>
<evidence type="ECO:0000256" key="2">
    <source>
        <dbReference type="SAM" id="MobiDB-lite"/>
    </source>
</evidence>
<sequence>MSTAKPKRIKFSEEEKFLILEEFSLRKDILIPKSGRYKHTLARQRAWEEIAAAVNSLSPLVQRTPDEIRKKWHNMVINARRELAVDKHPLLRQRPQEKLFQNIFALFNKPSPGLPDPLLSASAFRARAASGPPRMEVTPDLLLHGQSSAAAPGRGLLCPMGTPPAPGPILENFLSAAGREPNSKESLLLAGPQDSVEKRLPPPSAAPAVPCPPAAEVLPAAAPHPASSQGQGAAGMAPVLPASSPEPPAPFCIKCPPSPALAWPFLSTTASPAMQSRGMGSPGPPAPDENGSPSAPEGSQPGLRGCIGMAGERWEKQSQLQTEILELQKETLQLQKEKILLEKEKLLLEIVKLRRELGT</sequence>
<evidence type="ECO:0000313" key="5">
    <source>
        <dbReference type="Proteomes" id="UP001623348"/>
    </source>
</evidence>
<keyword evidence="1" id="KW-0175">Coiled coil</keyword>
<evidence type="ECO:0000256" key="1">
    <source>
        <dbReference type="SAM" id="Coils"/>
    </source>
</evidence>
<evidence type="ECO:0000259" key="3">
    <source>
        <dbReference type="Pfam" id="PF13873"/>
    </source>
</evidence>
<dbReference type="PANTHER" id="PTHR23098">
    <property type="entry name" value="AGAP001331-PA-RELATED"/>
    <property type="match status" value="1"/>
</dbReference>
<keyword evidence="5" id="KW-1185">Reference proteome</keyword>
<organism evidence="4 5">
    <name type="scientific">Grus japonensis</name>
    <name type="common">Japanese crane</name>
    <name type="synonym">Red-crowned crane</name>
    <dbReference type="NCBI Taxonomy" id="30415"/>
    <lineage>
        <taxon>Eukaryota</taxon>
        <taxon>Metazoa</taxon>
        <taxon>Chordata</taxon>
        <taxon>Craniata</taxon>
        <taxon>Vertebrata</taxon>
        <taxon>Euteleostomi</taxon>
        <taxon>Archelosauria</taxon>
        <taxon>Archosauria</taxon>
        <taxon>Dinosauria</taxon>
        <taxon>Saurischia</taxon>
        <taxon>Theropoda</taxon>
        <taxon>Coelurosauria</taxon>
        <taxon>Aves</taxon>
        <taxon>Neognathae</taxon>
        <taxon>Neoaves</taxon>
        <taxon>Gruiformes</taxon>
        <taxon>Gruidae</taxon>
        <taxon>Grus</taxon>
    </lineage>
</organism>
<feature type="compositionally biased region" description="Low complexity" evidence="2">
    <location>
        <begin position="220"/>
        <end position="235"/>
    </location>
</feature>
<reference evidence="4 5" key="1">
    <citation type="submission" date="2024-06" db="EMBL/GenBank/DDBJ databases">
        <title>The draft genome of Grus japonensis, version 3.</title>
        <authorList>
            <person name="Nabeshima K."/>
            <person name="Suzuki S."/>
            <person name="Onuma M."/>
        </authorList>
    </citation>
    <scope>NUCLEOTIDE SEQUENCE [LARGE SCALE GENOMIC DNA]</scope>
    <source>
        <strain evidence="4 5">451A</strain>
    </source>
</reference>
<comment type="caution">
    <text evidence="4">The sequence shown here is derived from an EMBL/GenBank/DDBJ whole genome shotgun (WGS) entry which is preliminary data.</text>
</comment>
<name>A0ABC9XGW7_GRUJA</name>
<proteinExistence type="predicted"/>
<accession>A0ABC9XGW7</accession>
<gene>
    <name evidence="4" type="ORF">GRJ2_002155700</name>
</gene>
<dbReference type="Proteomes" id="UP001623348">
    <property type="component" value="Unassembled WGS sequence"/>
</dbReference>
<protein>
    <submittedName>
        <fullName evidence="4">Vegetative cell wall protein gp1-like</fullName>
    </submittedName>
</protein>
<dbReference type="PANTHER" id="PTHR23098:SF16">
    <property type="entry name" value="REGULATORY PROTEIN ZESTE"/>
    <property type="match status" value="1"/>
</dbReference>
<feature type="domain" description="Myb/SANT-like DNA-binding" evidence="3">
    <location>
        <begin position="10"/>
        <end position="84"/>
    </location>
</feature>
<evidence type="ECO:0000313" key="4">
    <source>
        <dbReference type="EMBL" id="GAB0196904.1"/>
    </source>
</evidence>
<dbReference type="AlphaFoldDB" id="A0ABC9XGW7"/>
<dbReference type="EMBL" id="BAAFJT010000016">
    <property type="protein sequence ID" value="GAB0196904.1"/>
    <property type="molecule type" value="Genomic_DNA"/>
</dbReference>
<dbReference type="InterPro" id="IPR028002">
    <property type="entry name" value="Myb_DNA-bind_5"/>
</dbReference>
<feature type="region of interest" description="Disordered" evidence="2">
    <location>
        <begin position="220"/>
        <end position="241"/>
    </location>
</feature>
<feature type="coiled-coil region" evidence="1">
    <location>
        <begin position="317"/>
        <end position="356"/>
    </location>
</feature>